<dbReference type="PANTHER" id="PTHR39428:SF1">
    <property type="entry name" value="F420H(2)-DEPENDENT QUINONE REDUCTASE RV1261C"/>
    <property type="match status" value="1"/>
</dbReference>
<dbReference type="GO" id="GO:0070967">
    <property type="term" value="F:coenzyme F420 binding"/>
    <property type="evidence" value="ECO:0007669"/>
    <property type="project" value="TreeGrafter"/>
</dbReference>
<dbReference type="InterPro" id="IPR004378">
    <property type="entry name" value="F420H2_quin_Rdtase"/>
</dbReference>
<dbReference type="PANTHER" id="PTHR39428">
    <property type="entry name" value="F420H(2)-DEPENDENT QUINONE REDUCTASE RV1261C"/>
    <property type="match status" value="1"/>
</dbReference>
<dbReference type="GO" id="GO:0005886">
    <property type="term" value="C:plasma membrane"/>
    <property type="evidence" value="ECO:0007669"/>
    <property type="project" value="TreeGrafter"/>
</dbReference>
<protein>
    <submittedName>
        <fullName evidence="3">Nitroreductase family deazaflavin-dependent oxidoreductase</fullName>
    </submittedName>
</protein>
<dbReference type="EMBL" id="JAGTTN010000001">
    <property type="protein sequence ID" value="MCC2031321.1"/>
    <property type="molecule type" value="Genomic_DNA"/>
</dbReference>
<evidence type="ECO:0000313" key="3">
    <source>
        <dbReference type="EMBL" id="MCC2031321.1"/>
    </source>
</evidence>
<dbReference type="Proteomes" id="UP001139354">
    <property type="component" value="Unassembled WGS sequence"/>
</dbReference>
<name>A0A9X1LT26_9MICO</name>
<comment type="similarity">
    <text evidence="1">Belongs to the F420H(2)-dependent quinone reductase family.</text>
</comment>
<evidence type="ECO:0000313" key="4">
    <source>
        <dbReference type="Proteomes" id="UP001139354"/>
    </source>
</evidence>
<comment type="catalytic activity">
    <reaction evidence="2">
        <text>oxidized coenzyme F420-(gamma-L-Glu)(n) + a quinol + H(+) = reduced coenzyme F420-(gamma-L-Glu)(n) + a quinone</text>
        <dbReference type="Rhea" id="RHEA:39663"/>
        <dbReference type="Rhea" id="RHEA-COMP:12939"/>
        <dbReference type="Rhea" id="RHEA-COMP:14378"/>
        <dbReference type="ChEBI" id="CHEBI:15378"/>
        <dbReference type="ChEBI" id="CHEBI:24646"/>
        <dbReference type="ChEBI" id="CHEBI:132124"/>
        <dbReference type="ChEBI" id="CHEBI:133980"/>
        <dbReference type="ChEBI" id="CHEBI:139511"/>
    </reaction>
</comment>
<organism evidence="3 4">
    <name type="scientific">Microbacterium allomyrinae</name>
    <dbReference type="NCBI Taxonomy" id="2830666"/>
    <lineage>
        <taxon>Bacteria</taxon>
        <taxon>Bacillati</taxon>
        <taxon>Actinomycetota</taxon>
        <taxon>Actinomycetes</taxon>
        <taxon>Micrococcales</taxon>
        <taxon>Microbacteriaceae</taxon>
        <taxon>Microbacterium</taxon>
    </lineage>
</organism>
<evidence type="ECO:0000256" key="1">
    <source>
        <dbReference type="ARBA" id="ARBA00008710"/>
    </source>
</evidence>
<dbReference type="InterPro" id="IPR012349">
    <property type="entry name" value="Split_barrel_FMN-bd"/>
</dbReference>
<dbReference type="Pfam" id="PF04075">
    <property type="entry name" value="F420H2_quin_red"/>
    <property type="match status" value="1"/>
</dbReference>
<dbReference type="Gene3D" id="2.30.110.10">
    <property type="entry name" value="Electron Transport, Fmn-binding Protein, Chain A"/>
    <property type="match status" value="1"/>
</dbReference>
<evidence type="ECO:0000256" key="2">
    <source>
        <dbReference type="ARBA" id="ARBA00049106"/>
    </source>
</evidence>
<dbReference type="AlphaFoldDB" id="A0A9X1LT26"/>
<proteinExistence type="inferred from homology"/>
<accession>A0A9X1LT26</accession>
<keyword evidence="4" id="KW-1185">Reference proteome</keyword>
<dbReference type="GO" id="GO:0016491">
    <property type="term" value="F:oxidoreductase activity"/>
    <property type="evidence" value="ECO:0007669"/>
    <property type="project" value="InterPro"/>
</dbReference>
<sequence length="165" mass="18197">MAAESSEPPSPTGSARLPPRWFIRAAWVVHRAIYNVSGGRLGLRRPTPRVWGMMRLHTVGRRSGTARIAIVAYFEDGANLVTMAMNGWGQPPPAWWLNLQARPEASVDLPEGARDVVAREANGEERERLWAVFRTLEGGDDLDAHAATRERETPIVVLEPAAAKP</sequence>
<reference evidence="3" key="1">
    <citation type="submission" date="2021-04" db="EMBL/GenBank/DDBJ databases">
        <title>Microbacterium tenobrionis sp. nov. and Microbacterium allomyrinae sp. nov., isolated from larvae of Tenobrio molitor and Allomyrina dichotoma, respectively.</title>
        <authorList>
            <person name="Lee S.D."/>
        </authorList>
    </citation>
    <scope>NUCLEOTIDE SEQUENCE</scope>
    <source>
        <strain evidence="3">BWT-G7</strain>
    </source>
</reference>
<dbReference type="NCBIfam" id="TIGR00026">
    <property type="entry name" value="hi_GC_TIGR00026"/>
    <property type="match status" value="1"/>
</dbReference>
<dbReference type="RefSeq" id="WP_229383210.1">
    <property type="nucleotide sequence ID" value="NZ_JAGTTN010000001.1"/>
</dbReference>
<comment type="caution">
    <text evidence="3">The sequence shown here is derived from an EMBL/GenBank/DDBJ whole genome shotgun (WGS) entry which is preliminary data.</text>
</comment>
<gene>
    <name evidence="3" type="ORF">KEC57_03900</name>
</gene>